<dbReference type="AlphaFoldDB" id="A0AAV4NDR9"/>
<protein>
    <submittedName>
        <fullName evidence="2">Uncharacterized protein</fullName>
    </submittedName>
</protein>
<reference evidence="2 3" key="1">
    <citation type="submission" date="2021-06" db="EMBL/GenBank/DDBJ databases">
        <title>Caerostris darwini draft genome.</title>
        <authorList>
            <person name="Kono N."/>
            <person name="Arakawa K."/>
        </authorList>
    </citation>
    <scope>NUCLEOTIDE SEQUENCE [LARGE SCALE GENOMIC DNA]</scope>
</reference>
<keyword evidence="3" id="KW-1185">Reference proteome</keyword>
<comment type="caution">
    <text evidence="2">The sequence shown here is derived from an EMBL/GenBank/DDBJ whole genome shotgun (WGS) entry which is preliminary data.</text>
</comment>
<evidence type="ECO:0000313" key="3">
    <source>
        <dbReference type="Proteomes" id="UP001054837"/>
    </source>
</evidence>
<gene>
    <name evidence="2" type="primary">AVEN_202634_1</name>
    <name evidence="2" type="ORF">CDAR_461441</name>
</gene>
<proteinExistence type="predicted"/>
<name>A0AAV4NDR9_9ARAC</name>
<accession>A0AAV4NDR9</accession>
<evidence type="ECO:0000313" key="2">
    <source>
        <dbReference type="EMBL" id="GIX82915.1"/>
    </source>
</evidence>
<evidence type="ECO:0000256" key="1">
    <source>
        <dbReference type="SAM" id="MobiDB-lite"/>
    </source>
</evidence>
<dbReference type="EMBL" id="BPLQ01001552">
    <property type="protein sequence ID" value="GIX82915.1"/>
    <property type="molecule type" value="Genomic_DNA"/>
</dbReference>
<feature type="region of interest" description="Disordered" evidence="1">
    <location>
        <begin position="21"/>
        <end position="99"/>
    </location>
</feature>
<dbReference type="Proteomes" id="UP001054837">
    <property type="component" value="Unassembled WGS sequence"/>
</dbReference>
<organism evidence="2 3">
    <name type="scientific">Caerostris darwini</name>
    <dbReference type="NCBI Taxonomy" id="1538125"/>
    <lineage>
        <taxon>Eukaryota</taxon>
        <taxon>Metazoa</taxon>
        <taxon>Ecdysozoa</taxon>
        <taxon>Arthropoda</taxon>
        <taxon>Chelicerata</taxon>
        <taxon>Arachnida</taxon>
        <taxon>Araneae</taxon>
        <taxon>Araneomorphae</taxon>
        <taxon>Entelegynae</taxon>
        <taxon>Araneoidea</taxon>
        <taxon>Araneidae</taxon>
        <taxon>Caerostris</taxon>
    </lineage>
</organism>
<feature type="compositionally biased region" description="Acidic residues" evidence="1">
    <location>
        <begin position="77"/>
        <end position="99"/>
    </location>
</feature>
<sequence length="99" mass="11240">MKLSVMTYRASCERLNLLRQSSYGSTTNPARRGSSLDSCLLPNSAPPRYSGVYRKGNGDRLISPPPPRRSRFVSFDLSDDDDDEDNDFNYDTDDEVNFH</sequence>